<dbReference type="EMBL" id="JAQIZT010000003">
    <property type="protein sequence ID" value="KAJ7004329.1"/>
    <property type="molecule type" value="Genomic_DNA"/>
</dbReference>
<name>A0AAD6WBD3_9ROSI</name>
<evidence type="ECO:0000256" key="1">
    <source>
        <dbReference type="SAM" id="MobiDB-lite"/>
    </source>
</evidence>
<organism evidence="2 3">
    <name type="scientific">Populus alba x Populus x berolinensis</name>
    <dbReference type="NCBI Taxonomy" id="444605"/>
    <lineage>
        <taxon>Eukaryota</taxon>
        <taxon>Viridiplantae</taxon>
        <taxon>Streptophyta</taxon>
        <taxon>Embryophyta</taxon>
        <taxon>Tracheophyta</taxon>
        <taxon>Spermatophyta</taxon>
        <taxon>Magnoliopsida</taxon>
        <taxon>eudicotyledons</taxon>
        <taxon>Gunneridae</taxon>
        <taxon>Pentapetalae</taxon>
        <taxon>rosids</taxon>
        <taxon>fabids</taxon>
        <taxon>Malpighiales</taxon>
        <taxon>Salicaceae</taxon>
        <taxon>Saliceae</taxon>
        <taxon>Populus</taxon>
    </lineage>
</organism>
<accession>A0AAD6WBD3</accession>
<comment type="caution">
    <text evidence="2">The sequence shown here is derived from an EMBL/GenBank/DDBJ whole genome shotgun (WGS) entry which is preliminary data.</text>
</comment>
<sequence>MASSSFLVSELTIQSKNMVCRLNEESVSLFLIRFNGESPEQEKGREEVSNFQDITRQKEKTSCHFRTDVKESVGTSNEEQEEQEL</sequence>
<reference evidence="2" key="1">
    <citation type="journal article" date="2023" name="Mol. Ecol. Resour.">
        <title>Chromosome-level genome assembly of a triploid poplar Populus alba 'Berolinensis'.</title>
        <authorList>
            <person name="Chen S."/>
            <person name="Yu Y."/>
            <person name="Wang X."/>
            <person name="Wang S."/>
            <person name="Zhang T."/>
            <person name="Zhou Y."/>
            <person name="He R."/>
            <person name="Meng N."/>
            <person name="Wang Y."/>
            <person name="Liu W."/>
            <person name="Liu Z."/>
            <person name="Liu J."/>
            <person name="Guo Q."/>
            <person name="Huang H."/>
            <person name="Sederoff R.R."/>
            <person name="Wang G."/>
            <person name="Qu G."/>
            <person name="Chen S."/>
        </authorList>
    </citation>
    <scope>NUCLEOTIDE SEQUENCE</scope>
    <source>
        <strain evidence="2">SC-2020</strain>
    </source>
</reference>
<keyword evidence="3" id="KW-1185">Reference proteome</keyword>
<feature type="region of interest" description="Disordered" evidence="1">
    <location>
        <begin position="65"/>
        <end position="85"/>
    </location>
</feature>
<gene>
    <name evidence="2" type="ORF">NC653_009260</name>
</gene>
<evidence type="ECO:0000313" key="2">
    <source>
        <dbReference type="EMBL" id="KAJ7004329.1"/>
    </source>
</evidence>
<proteinExistence type="predicted"/>
<dbReference type="AlphaFoldDB" id="A0AAD6WBD3"/>
<dbReference type="Proteomes" id="UP001164929">
    <property type="component" value="Chromosome 3"/>
</dbReference>
<evidence type="ECO:0000313" key="3">
    <source>
        <dbReference type="Proteomes" id="UP001164929"/>
    </source>
</evidence>
<protein>
    <submittedName>
        <fullName evidence="2">Uncharacterized protein</fullName>
    </submittedName>
</protein>